<protein>
    <recommendedName>
        <fullName evidence="3">Type II secretion system protein GspC</fullName>
    </recommendedName>
</protein>
<sequence>MALKVLRAAAYAVLTFGVILALADRFPVMRAATEEARIFNAENADSFGEDPYVYTELSLQKIVAAGADDYALMSIDGEERQFLAGDLVAEPCLKLSRILLDAVLLDHCGSYILLWQRRGLDQPATMSLRLDISQKGQSQEIKPRVVDLRADVDVRHMVSDYRRRLYDRPLSLLGAIDVKVVDGVSGREYIISEGRDKQIFAALGLKSGDRVLAFNGVDLSRYDAPTQIYEDLDDVNYLAISLARGQERRVVLLDLEPLTTALD</sequence>
<reference evidence="1" key="1">
    <citation type="submission" date="2018-01" db="EMBL/GenBank/DDBJ databases">
        <authorList>
            <person name="Yu X.-D."/>
        </authorList>
    </citation>
    <scope>NUCLEOTIDE SEQUENCE</scope>
    <source>
        <strain evidence="1">ZX-21</strain>
    </source>
</reference>
<organism evidence="1 2">
    <name type="scientific">Zhongshania marina</name>
    <dbReference type="NCBI Taxonomy" id="2304603"/>
    <lineage>
        <taxon>Bacteria</taxon>
        <taxon>Pseudomonadati</taxon>
        <taxon>Pseudomonadota</taxon>
        <taxon>Gammaproteobacteria</taxon>
        <taxon>Cellvibrionales</taxon>
        <taxon>Spongiibacteraceae</taxon>
        <taxon>Zhongshania</taxon>
    </lineage>
</organism>
<evidence type="ECO:0000313" key="1">
    <source>
        <dbReference type="EMBL" id="POP52316.1"/>
    </source>
</evidence>
<evidence type="ECO:0008006" key="3">
    <source>
        <dbReference type="Google" id="ProtNLM"/>
    </source>
</evidence>
<dbReference type="Proteomes" id="UP000237222">
    <property type="component" value="Unassembled WGS sequence"/>
</dbReference>
<dbReference type="SUPFAM" id="SSF50156">
    <property type="entry name" value="PDZ domain-like"/>
    <property type="match status" value="1"/>
</dbReference>
<dbReference type="RefSeq" id="WP_103684775.1">
    <property type="nucleotide sequence ID" value="NZ_PQGG01000029.1"/>
</dbReference>
<comment type="caution">
    <text evidence="1">The sequence shown here is derived from an EMBL/GenBank/DDBJ whole genome shotgun (WGS) entry which is preliminary data.</text>
</comment>
<dbReference type="InterPro" id="IPR036034">
    <property type="entry name" value="PDZ_sf"/>
</dbReference>
<dbReference type="AlphaFoldDB" id="A0A2S4HE99"/>
<dbReference type="Gene3D" id="2.30.42.10">
    <property type="match status" value="1"/>
</dbReference>
<proteinExistence type="predicted"/>
<dbReference type="EMBL" id="PQGG01000029">
    <property type="protein sequence ID" value="POP52316.1"/>
    <property type="molecule type" value="Genomic_DNA"/>
</dbReference>
<name>A0A2S4HE99_9GAMM</name>
<dbReference type="OrthoDB" id="5737029at2"/>
<evidence type="ECO:0000313" key="2">
    <source>
        <dbReference type="Proteomes" id="UP000237222"/>
    </source>
</evidence>
<accession>A0A2S4HE99</accession>
<gene>
    <name evidence="1" type="ORF">C0068_12325</name>
</gene>